<sequence length="386" mass="43390">MDEGYKLQKLPTLLCRIQVIVEARDEATLYHFLSLRRMYTMISFPHLNPFRAKFLIAALLLCNAIFLVQRFHPNGFWTPRIVDYGAGNATLGFAALLAVAPPKAPQRYRWRKDGLLKAAAYTGLKIQIPVQPAWTDKDTSAMIAKHQMSKGGALSWLGHLNALKTAATHATSLILEDDADWDVGIRMEMPIIAEAVRNLTRYKKPSQEPGQPTFHLPPYGTEWDVLWLGHCGENVVYDPKPITLADPTVPPYINSWEGAVSPDPKHIRWIHYSAGPICTYAYAITAEGAKKILARDDHGSEGFDIWLHIRCKGQELRCISVNPELFHHHEIAGEKDSLINGPSEDKKDVLEKEMTDNIWHSARCNSVSRSKQLVTCMGPRPGPKEE</sequence>
<gene>
    <name evidence="1" type="ORF">BU16DRAFT_512308</name>
</gene>
<accession>A0A6A6QPW1</accession>
<dbReference type="EMBL" id="MU004191">
    <property type="protein sequence ID" value="KAF2494050.1"/>
    <property type="molecule type" value="Genomic_DNA"/>
</dbReference>
<dbReference type="Proteomes" id="UP000799750">
    <property type="component" value="Unassembled WGS sequence"/>
</dbReference>
<keyword evidence="2" id="KW-1185">Reference proteome</keyword>
<evidence type="ECO:0008006" key="3">
    <source>
        <dbReference type="Google" id="ProtNLM"/>
    </source>
</evidence>
<evidence type="ECO:0000313" key="2">
    <source>
        <dbReference type="Proteomes" id="UP000799750"/>
    </source>
</evidence>
<proteinExistence type="predicted"/>
<dbReference type="AlphaFoldDB" id="A0A6A6QPW1"/>
<dbReference type="OrthoDB" id="47375at2759"/>
<organism evidence="1 2">
    <name type="scientific">Lophium mytilinum</name>
    <dbReference type="NCBI Taxonomy" id="390894"/>
    <lineage>
        <taxon>Eukaryota</taxon>
        <taxon>Fungi</taxon>
        <taxon>Dikarya</taxon>
        <taxon>Ascomycota</taxon>
        <taxon>Pezizomycotina</taxon>
        <taxon>Dothideomycetes</taxon>
        <taxon>Pleosporomycetidae</taxon>
        <taxon>Mytilinidiales</taxon>
        <taxon>Mytilinidiaceae</taxon>
        <taxon>Lophium</taxon>
    </lineage>
</organism>
<protein>
    <recommendedName>
        <fullName evidence="3">Glycosyltransferase family 25 protein</fullName>
    </recommendedName>
</protein>
<feature type="non-terminal residue" evidence="1">
    <location>
        <position position="1"/>
    </location>
</feature>
<evidence type="ECO:0000313" key="1">
    <source>
        <dbReference type="EMBL" id="KAF2494050.1"/>
    </source>
</evidence>
<name>A0A6A6QPW1_9PEZI</name>
<reference evidence="1" key="1">
    <citation type="journal article" date="2020" name="Stud. Mycol.">
        <title>101 Dothideomycetes genomes: a test case for predicting lifestyles and emergence of pathogens.</title>
        <authorList>
            <person name="Haridas S."/>
            <person name="Albert R."/>
            <person name="Binder M."/>
            <person name="Bloem J."/>
            <person name="Labutti K."/>
            <person name="Salamov A."/>
            <person name="Andreopoulos B."/>
            <person name="Baker S."/>
            <person name="Barry K."/>
            <person name="Bills G."/>
            <person name="Bluhm B."/>
            <person name="Cannon C."/>
            <person name="Castanera R."/>
            <person name="Culley D."/>
            <person name="Daum C."/>
            <person name="Ezra D."/>
            <person name="Gonzalez J."/>
            <person name="Henrissat B."/>
            <person name="Kuo A."/>
            <person name="Liang C."/>
            <person name="Lipzen A."/>
            <person name="Lutzoni F."/>
            <person name="Magnuson J."/>
            <person name="Mondo S."/>
            <person name="Nolan M."/>
            <person name="Ohm R."/>
            <person name="Pangilinan J."/>
            <person name="Park H.-J."/>
            <person name="Ramirez L."/>
            <person name="Alfaro M."/>
            <person name="Sun H."/>
            <person name="Tritt A."/>
            <person name="Yoshinaga Y."/>
            <person name="Zwiers L.-H."/>
            <person name="Turgeon B."/>
            <person name="Goodwin S."/>
            <person name="Spatafora J."/>
            <person name="Crous P."/>
            <person name="Grigoriev I."/>
        </authorList>
    </citation>
    <scope>NUCLEOTIDE SEQUENCE</scope>
    <source>
        <strain evidence="1">CBS 269.34</strain>
    </source>
</reference>